<comment type="caution">
    <text evidence="1">The sequence shown here is derived from an EMBL/GenBank/DDBJ whole genome shotgun (WGS) entry which is preliminary data.</text>
</comment>
<keyword evidence="2" id="KW-1185">Reference proteome</keyword>
<accession>A0ABP8FB90</accession>
<evidence type="ECO:0000313" key="2">
    <source>
        <dbReference type="Proteomes" id="UP001501844"/>
    </source>
</evidence>
<sequence length="150" mass="17160">METSNIILKIWDEAHSTLLEDYRKKRDELNDKIAYMESITPAQMMETVLYNLPPEPVPVPFNGGKILPKKVIFLLLQERNKLTDRDTFVEEFRRRGGKGGIGASLHRQVSVGHLIAFETGGGTRYNQNNPLYGLPEWFNEDGTPKPEYLP</sequence>
<organism evidence="1 2">
    <name type="scientific">Nibribacter koreensis</name>
    <dbReference type="NCBI Taxonomy" id="1084519"/>
    <lineage>
        <taxon>Bacteria</taxon>
        <taxon>Pseudomonadati</taxon>
        <taxon>Bacteroidota</taxon>
        <taxon>Cytophagia</taxon>
        <taxon>Cytophagales</taxon>
        <taxon>Hymenobacteraceae</taxon>
        <taxon>Nibribacter</taxon>
    </lineage>
</organism>
<dbReference type="RefSeq" id="WP_345162721.1">
    <property type="nucleotide sequence ID" value="NZ_BAABGX010000001.1"/>
</dbReference>
<dbReference type="EMBL" id="BAABGX010000001">
    <property type="protein sequence ID" value="GAA4299475.1"/>
    <property type="molecule type" value="Genomic_DNA"/>
</dbReference>
<reference evidence="2" key="1">
    <citation type="journal article" date="2019" name="Int. J. Syst. Evol. Microbiol.">
        <title>The Global Catalogue of Microorganisms (GCM) 10K type strain sequencing project: providing services to taxonomists for standard genome sequencing and annotation.</title>
        <authorList>
            <consortium name="The Broad Institute Genomics Platform"/>
            <consortium name="The Broad Institute Genome Sequencing Center for Infectious Disease"/>
            <person name="Wu L."/>
            <person name="Ma J."/>
        </authorList>
    </citation>
    <scope>NUCLEOTIDE SEQUENCE [LARGE SCALE GENOMIC DNA]</scope>
    <source>
        <strain evidence="2">JCM 17917</strain>
    </source>
</reference>
<evidence type="ECO:0000313" key="1">
    <source>
        <dbReference type="EMBL" id="GAA4299475.1"/>
    </source>
</evidence>
<proteinExistence type="predicted"/>
<protein>
    <submittedName>
        <fullName evidence="1">Uncharacterized protein</fullName>
    </submittedName>
</protein>
<name>A0ABP8FB90_9BACT</name>
<dbReference type="Proteomes" id="UP001501844">
    <property type="component" value="Unassembled WGS sequence"/>
</dbReference>
<gene>
    <name evidence="1" type="ORF">GCM10023183_08780</name>
</gene>